<dbReference type="InterPro" id="IPR054354">
    <property type="entry name" value="DYNC2H1-like_lid"/>
</dbReference>
<dbReference type="Pfam" id="PF12775">
    <property type="entry name" value="AAA_7"/>
    <property type="match status" value="1"/>
</dbReference>
<dbReference type="InterPro" id="IPR024743">
    <property type="entry name" value="Dynein_HC_stalk"/>
</dbReference>
<dbReference type="InterPro" id="IPR035699">
    <property type="entry name" value="AAA_6"/>
</dbReference>
<dbReference type="FunFam" id="3.40.50.300:FF:000049">
    <property type="entry name" value="Dynein, axonemal, heavy chain 5"/>
    <property type="match status" value="2"/>
</dbReference>
<dbReference type="GO" id="GO:0005874">
    <property type="term" value="C:microtubule"/>
    <property type="evidence" value="ECO:0007669"/>
    <property type="project" value="UniProtKB-KW"/>
</dbReference>
<dbReference type="Gene3D" id="1.10.8.1220">
    <property type="match status" value="2"/>
</dbReference>
<keyword evidence="5" id="KW-0677">Repeat</keyword>
<dbReference type="Gene3D" id="1.20.920.30">
    <property type="match status" value="2"/>
</dbReference>
<dbReference type="Gene3D" id="1.20.140.100">
    <property type="entry name" value="Dynein heavy chain, N-terminal domain 2"/>
    <property type="match status" value="1"/>
</dbReference>
<evidence type="ECO:0000256" key="6">
    <source>
        <dbReference type="ARBA" id="ARBA00022741"/>
    </source>
</evidence>
<dbReference type="HOGENOM" id="CLU_223314_0_0_1"/>
<dbReference type="InterPro" id="IPR041466">
    <property type="entry name" value="Dynein_AAA5_ext"/>
</dbReference>
<keyword evidence="4" id="KW-0493">Microtubule</keyword>
<dbReference type="PANTHER" id="PTHR22878:SF70">
    <property type="entry name" value="DYNEIN HEAVY CHAIN 2, AXONEMAL"/>
    <property type="match status" value="1"/>
</dbReference>
<dbReference type="InterPro" id="IPR024317">
    <property type="entry name" value="Dynein_heavy_chain_D4_dom"/>
</dbReference>
<dbReference type="Pfam" id="PF12777">
    <property type="entry name" value="MT"/>
    <property type="match status" value="2"/>
</dbReference>
<dbReference type="Gene3D" id="1.10.8.710">
    <property type="match status" value="1"/>
</dbReference>
<dbReference type="Gene3D" id="1.20.1270.280">
    <property type="match status" value="2"/>
</dbReference>
<evidence type="ECO:0000256" key="2">
    <source>
        <dbReference type="ARBA" id="ARBA00008887"/>
    </source>
</evidence>
<dbReference type="SMART" id="SM00382">
    <property type="entry name" value="AAA"/>
    <property type="match status" value="2"/>
</dbReference>
<dbReference type="InterPro" id="IPR026983">
    <property type="entry name" value="DHC"/>
</dbReference>
<evidence type="ECO:0000313" key="15">
    <source>
        <dbReference type="EMBL" id="ENN73765.1"/>
    </source>
</evidence>
<comment type="subcellular location">
    <subcellularLocation>
        <location evidence="1">Cytoplasm</location>
        <location evidence="1">Cytoskeleton</location>
        <location evidence="1">Cilium axoneme</location>
    </subcellularLocation>
</comment>
<keyword evidence="3" id="KW-0963">Cytoplasm</keyword>
<dbReference type="CDD" id="cd00009">
    <property type="entry name" value="AAA"/>
    <property type="match status" value="1"/>
</dbReference>
<sequence>MRQCRLESRKDTKQFTLDELVATELTEDMMEHFQIGKRKREALRQFKSEFCKKSKLKKFKQKLTTLYPEVPKLNTAHIKLRNYAEECPTTKMGDFQELAIKTKAFRRIATTLGNVHIDYGILRYALVNVQKKRLAEKYPEIIATIMVEAKEHYQAITHTAGVNLKLQLRAESDETRRFYVQPYKYLGRTDNYENYLLRKTELNSKFLLHHLLVRRIMNECVTGLPETLCNISNLRSKPNDIRELDTNFRKYIEEAENCMKKVHNRVVEISEDDHTKDKLGTLMYNQILKVCNGLLSVYFGQVLYRTINHIVEITSQEDTVPYLKLSIHYKDSLVLQPTSHDLIIIYSLFIAKLVEAANNFLVLEYYRKKNFPSKFLYINITDEFVSKATAQVAENISRLYVPIGAYVMKLDDDFAEIYTDLSVLGSLSESSSGVDAAARFSFGCEQIKHYQDYIKKASSMLSSEYFGIGQLILSEYVTTMKESLAMVIENIFNEMCGIHIWEDEQICQAFEDLKEYALTKPSTTEDLIAQGKYMIWAKTVLLHELRDRIQQMLYNLTKLVEFGTLSPEHMQLNSVTAQWLTDIEQVLETNSSMYEQIKFEYEERLQATIRYVNITIEKLLPMLASLDDMDDFERAREYVNYIKINLVVLRDLREKITWITKEEKCLGFTPNEFKNVEEVENWIYPFFHLIKVCMNIKRHINVWLDGPFEFLNYEETEQKVEEYMKELLKIQKSYRMKLRQADAENSNVRFFGAIDDPDLYAWPAPLKLTALGTQRLKEFRPAMTLMRIMCNDALVKRHWKEMSQIAGFDLTPNAGTSLQKITTMGLEADLDKYDVISSGATKERELYKNLAKMQKEWDDILFKTGLFKDTGVTILTALDDIQVVLDDQILKALTMRGSIFVKPYEAEVRGFYETLVRINRTIDEWGKVQSQWLYLLPIFSSKDIVAQMPEEGNLFKEVNDTYKRYMEVVLRDPRVFQVAGAEGVLEIMVHCNELLDKINEGVTAYLEKKRLYFPRLHFTDKLEILAMYSQEDEKVNFRVQVNTKDAGGSVEKWLVQVEEQMIISVRDQILKSFKNYFLIPRTQWVQKWPGQVVLCVSQMHWTYNVHKALSNEENLTIASFYESLKVSLNDIALIVIDVHAKDVVEDLMKKNVDNDKEFKWLSQMRYYLEEEEALVRLVNATVKYAYEYLDIFELGNSDRLVITPLTDRCYRTLIGAYHLHLNGAPEGPAGTGKTETTKDLAKALAVQCVVFNCSDGLDYKAMGKFFKGLASCGAWVCFDEFNRIDIEVLSVVAQQILSIVLAVRGHFPKFNFEGTEISLNPTCYVCITMNPGYAGRSELPDNLKVLFRTVAMMVPDYAMIGEISLYSYGFVDARNLSVKIVTTYRLCSEQLSSQNHYDYGMRAVKSVLSAAGNNKRKSPDENENVLLLRAILDVNLPKFLNHDLPLFDGIISDLFPSVVLPHADYTLLTNALVSCAKKRQLQPTESFLIKIIQTYEMMIVRHGFMLVEHLILNPKSITMGQLYGQFDPISYEWTDGVVATGFRNFATDASPNRCGMIYMQPESLGWRPFIDSWLPTCNPEWCSGVNKQYVSDLINWLVPPCLEFIRNKCLQYCNPGEIALVRTFMLTTEMLLNDACSASTKKEEELKNMIVWIQATFIQAGVWGLASILDFSSRELFDEFYKQLWRGQIEEYVYPETLEKLEVSLPSEGIIFDYAYNYKMKGNWKFWPEIVRAERVEDCKNILQALIPTVDTARYMALVDMHIRYKQRILLIGPTGTGKSFYTQDILMNKLDKAKFEPGFITFTVQITCNQTQDLVISKLNKRKRGHYGAQKGKTAVLFIDDINMPLKEQYGAQPPLELLRQFFDHKNWYDLKNTEPIYLHDVLFIGAMGLVGGSRQNIYPRFLRHFNIFSINEFNEESMSKIYSNVLLLGWKNNGFPSEIISVVNQTVAAGLEMYKAAIENLRPTPSKGHYVFNLRDFSRMIQGCAMLRKESAESKKTFAKIWVHEVLRVFYDRLIEHQDREWLFGKLRVCVKENFRDYFEQIFDNYPRDKNGIVLQSAIKTLMFGSYFDQDSDEDKRYEEVVSLEAFKALSQNCLDEYNATHKTKMDIILFDYALEHLSKICRVLSMNCGSALLVGLSGSGRQSLTRLGSEIFGHTLFQPEITNNYSINDWRDDIKKILKESGGKGKHSVFLISEGQIKEENFLQDVDCLLNLGEVPNIYQIDEKQEILDMVRLAAQDWFELWPEEALVEVALGWMAEVNLSANIKDVAVTVCQYFHVEATKVSDEFFEKTGRKTYITSASYLELIKSFTLLTNKKQNELTAAKNRYLGGLEKLYYASISISEMQHSLAELQPQLKEMSEKATEMLKQIEKETLAVEKISAVVQQDEKIANKQAAAAQALKQECEADLAEALPILNDAIAALDTLKPADITLVKSMKNPPDAIKLVMAAVCIIKGLKPDRIPDPSTGRMLLDYWGPSKRLLGDMNFLQNLKDFDKDNIKPELMAKLRKEYISNKDFNPSIVAKASSAAEGLCKWIIASIHVIKLFNISLIGSTDFQKILLAAERKLVGLLVQTLFQVQFDGLAGDILISCGIISYLSPFNSIYRQKIVLDWHKYVKNLDIPTADEFEMVTVLGSDVKIQQWYISGLPRDSFSTENGIIMDNSRRWSLFVDPQAQASSWIKKMEKINNLEVVKFSFQNYMKTIETCFQFGYPVLKQEKSFQIEKSIEEFRVKYQGVAEHSAVLYYCISDLANVDPMYQYSLEWFINLYVGSIQKAEKFRSIEKRCQSLINAFTLDLYNNITRSLFEKDKLLFSFLLCSKIMISRGKLNEREFMFFLTGGVTVENALKNPYESWLPDNSWDEICRLEDLTIFKGFLQHFVDAHDKWRNIYDNYQEDLVWPEPWHRTLSNFGRLIVIRVLRPDKLIRAISLFVQNETDERFLKPPPFNISLSYNDSYSLCPLIFILSPGTDPMAALVKFAEAQKMSDRLLYGLAFFHAVVQERRTFGPLGWNIPYGFNDSDFDISVQQLQMFINESDNPFEALSYLIGECNYGGGEFGDTDKYITMLCTDILSKVPKIFDSEAANRKYPVDYSESMNTVLVQEMERFNKLLKVIRSSLEIMLKAIQGLVAMSPELEAFSTALMLGRLPTNWAAVSYPSLKNLPSYVSDFLNRMDFLHKWLSGGKPPSYWVSGFFFTQAFLTGVKQNYARKYTIPIDKLTFDFEILQTENSETPPMDGAYIYGLYTDGARYDRNKGIIAELYPKVLHDTMPLIWITPIKIENYNPGHSFDIECVQESLKVILTFSYDHSVVGIANSFHFASLAAGLEMYKAAIENLRPTPSKGHYVFNLRDFSRMIQGCAMLRKESAESKKTFAKIWVHEVLRVFYDRLIEHQDREWLFGKLRVCVKENFRDYFEQIFDNYPRDKNGIVLQSAIKTLMFGSYFDQDSDEDKRYEEVVSLEAFKALSQNCLDEYNATHKTKMDIILFDYALEHLSKICRVLSMNCGSALLVGLSGSGRQSLTRLGSEIFGHTLFQPEITNNYSINDWRDDIKKILKESGGKGKHSVFLISEGQIKEENFLQDVDCLLNLGEVPNIYQIDEKQEILDMVRLAAQGGNRNLEISPLEVFFFFTKRCKERLHIILCFSPVGSTFRNRLRLYPALINCCTIDWFELWPEEALVEVALGWMAEVNLSANIKDVAVTVCQYFHVEATKVSDEFFEKTGRKTYITSASYLELIKSFTLLTNKKQNELTAAKNRYLGGLEKLYYASISISEMQHSLAELQPQLKEMSEKATEMLKQIEKETLAVEKISTIANKQAAAAQALKQECEADLAEALPILNDAIAALDTLKPADITLVKSMKNPPDAIKLVMAAVCIIKGLKPDRIPDPSTGRMLLDYWGPSKRLLGDMNFLQNLKDFDKDNIKPELMAKLRKEYISNKDFKPSIVAKASSAAEGLCKCINTMDMYDKVYKIVAPKKAKLDAAEKEFAEMMDMLASKRAEVQRLEKQLAELNEKLNEAINKQKELQDSVDLCNNKLYRAQKLIGGLGGEKTRWTACADALQVQFDGLAGDILISCGIISYLSPFNSIYRQKIVLDWHKYVKNLDIPTADEFEMVTVLGSDVKIQQWYISGLPRDSFSTENGIIMDNSRRWSLFVDPQAQASSWIKKMEKINNLEVVKFSFQNYMKTIETCVQFGYPVLVESVGEEIEAALDPLLYKKTYKQAGIEVISVGENLKEELIVQKAENKAALENTEEKILKTLSETKGDILEDETAIQILDDSKLLSAEIREKQEKSFQIEKSIEEFRVKYQGVAEHSAVLYYCISDLANVDPMYQYSLEWFINLYVGSIQKAEKFRSIEKRCQSLINAFTLDLYNNITRSLFEKDKLLFSFLLCSKIMISRGKLNEREFMFFLTGGVTVENALKNPYESWLPDNSWDEICRLEDLTIFKGFLQHFVDAHDKWRNIYDNYQEDLVWPEPWHRTLSNFGRLIVIRVLRPDKLIRAISLFVQNEMDERFIKPPPFNISLSYNDSYSLCPLIFILSPGTDTMAALVKCAEAQKMSNRLLYGLAFFHAVVQERRTFGPLGWNIPYGFNDSDFDISVQQLQMFINESDNPFEALSYLIGECNYGGGEFGRVTDDWDRRLIVTILDDFLNPRIVTQKNYVFTRVGDCYGMPDKIDYSAYIAHIQGLPAIHPPEVFGLHTNAGITRDLQDSRILLGSVLKAYGETAGSGGGDTDKYITMLCTDILSKVPKIFDSEAANRKYPVDYSESMNTVLVQEMERFNKLLKVIRSSLEIMLKAIQGLVAMSPELEAFSTALMLGRLPTNWAAVSYPSLKNLPSYVSDFLNRMDFLHKWLSGGKPPSYWVSGFFFTQAFLTGVKQNYARKYTIPIDKLTFDFEILQTENSETPPMDGAYIYGLYTDGARYDRNKGIIAELYAKVLHDTMPLIWITPIKIENCNPDHLLSCKPCLLGPYFIVSVLTAGYLHSQVVKLHYLLYEIIIGCEFTSDGLFSDYACFCFDSGYLHVVGHSFDIECVQESLKVILTFSYDHSVVGIANDFHFASCKSVPSTRVLNVTNGGLENLPV</sequence>
<feature type="domain" description="AAA+ ATPase" evidence="14">
    <location>
        <begin position="1219"/>
        <end position="1358"/>
    </location>
</feature>
<dbReference type="GO" id="GO:0051959">
    <property type="term" value="F:dynein light intermediate chain binding"/>
    <property type="evidence" value="ECO:0007669"/>
    <property type="project" value="InterPro"/>
</dbReference>
<comment type="similarity">
    <text evidence="2">Belongs to the dynein heavy chain family.</text>
</comment>
<keyword evidence="8" id="KW-0243">Dynein</keyword>
<evidence type="ECO:0000256" key="9">
    <source>
        <dbReference type="ARBA" id="ARBA00023054"/>
    </source>
</evidence>
<evidence type="ECO:0000256" key="8">
    <source>
        <dbReference type="ARBA" id="ARBA00023017"/>
    </source>
</evidence>
<evidence type="ECO:0000256" key="10">
    <source>
        <dbReference type="ARBA" id="ARBA00023069"/>
    </source>
</evidence>
<dbReference type="Pfam" id="PF12781">
    <property type="entry name" value="AAA_9"/>
    <property type="match status" value="2"/>
</dbReference>
<gene>
    <name evidence="15" type="ORF">YQE_09634</name>
</gene>
<dbReference type="Pfam" id="PF22597">
    <property type="entry name" value="DYN_lid"/>
    <property type="match status" value="2"/>
</dbReference>
<name>N6TWT9_DENPD</name>
<dbReference type="Gene3D" id="3.40.50.300">
    <property type="entry name" value="P-loop containing nucleotide triphosphate hydrolases"/>
    <property type="match status" value="7"/>
</dbReference>
<dbReference type="InterPro" id="IPR027417">
    <property type="entry name" value="P-loop_NTPase"/>
</dbReference>
<dbReference type="InterPro" id="IPR013602">
    <property type="entry name" value="Dynein_heavy_linker"/>
</dbReference>
<keyword evidence="11" id="KW-0505">Motor protein</keyword>
<dbReference type="InterPro" id="IPR041658">
    <property type="entry name" value="AAA_lid_11"/>
</dbReference>
<dbReference type="OrthoDB" id="447173at2759"/>
<dbReference type="FunFam" id="1.20.920.30:FF:000002">
    <property type="entry name" value="Dynein axonemal heavy chain 3"/>
    <property type="match status" value="2"/>
</dbReference>
<evidence type="ECO:0000256" key="1">
    <source>
        <dbReference type="ARBA" id="ARBA00004430"/>
    </source>
</evidence>
<dbReference type="FunFam" id="3.40.50.300:FF:000044">
    <property type="entry name" value="Dynein heavy chain 5, axonemal"/>
    <property type="match status" value="1"/>
</dbReference>
<keyword evidence="7" id="KW-0067">ATP-binding</keyword>
<dbReference type="GO" id="GO:0031514">
    <property type="term" value="C:motile cilium"/>
    <property type="evidence" value="ECO:0007669"/>
    <property type="project" value="UniProtKB-ARBA"/>
</dbReference>
<dbReference type="GO" id="GO:0007018">
    <property type="term" value="P:microtubule-based movement"/>
    <property type="evidence" value="ECO:0007669"/>
    <property type="project" value="InterPro"/>
</dbReference>
<dbReference type="FunFam" id="1.20.1270.280:FF:000001">
    <property type="entry name" value="dynein heavy chain 7, axonemal"/>
    <property type="match status" value="2"/>
</dbReference>
<dbReference type="FunFam" id="1.20.140.100:FF:000004">
    <property type="entry name" value="Dynein axonemal heavy chain 6"/>
    <property type="match status" value="1"/>
</dbReference>
<dbReference type="GO" id="GO:0030286">
    <property type="term" value="C:dynein complex"/>
    <property type="evidence" value="ECO:0007669"/>
    <property type="project" value="UniProtKB-KW"/>
</dbReference>
<dbReference type="SUPFAM" id="SSF52540">
    <property type="entry name" value="P-loop containing nucleoside triphosphate hydrolases"/>
    <property type="match status" value="4"/>
</dbReference>
<dbReference type="InterPro" id="IPR003593">
    <property type="entry name" value="AAA+_ATPase"/>
</dbReference>
<dbReference type="InterPro" id="IPR043160">
    <property type="entry name" value="Dynein_C_barrel"/>
</dbReference>
<dbReference type="Pfam" id="PF12774">
    <property type="entry name" value="AAA_6"/>
    <property type="match status" value="1"/>
</dbReference>
<dbReference type="FunFam" id="1.10.8.710:FF:000004">
    <property type="entry name" value="Dynein axonemal heavy chain 6"/>
    <property type="match status" value="1"/>
</dbReference>
<dbReference type="PANTHER" id="PTHR22878">
    <property type="entry name" value="DYNEIN HEAVY CHAIN 6, AXONEMAL-LIKE-RELATED"/>
    <property type="match status" value="1"/>
</dbReference>
<keyword evidence="13" id="KW-0966">Cell projection</keyword>
<protein>
    <recommendedName>
        <fullName evidence="14">AAA+ ATPase domain-containing protein</fullName>
    </recommendedName>
</protein>
<dbReference type="Gene3D" id="6.10.140.1060">
    <property type="match status" value="1"/>
</dbReference>
<dbReference type="Gene3D" id="1.10.472.130">
    <property type="match status" value="1"/>
</dbReference>
<dbReference type="InterPro" id="IPR042219">
    <property type="entry name" value="AAA_lid_11_sf"/>
</dbReference>
<evidence type="ECO:0000256" key="12">
    <source>
        <dbReference type="ARBA" id="ARBA00023212"/>
    </source>
</evidence>
<evidence type="ECO:0000256" key="11">
    <source>
        <dbReference type="ARBA" id="ARBA00023175"/>
    </source>
</evidence>
<dbReference type="InterPro" id="IPR043157">
    <property type="entry name" value="Dynein_AAA1S"/>
</dbReference>
<proteinExistence type="inferred from homology"/>
<evidence type="ECO:0000256" key="7">
    <source>
        <dbReference type="ARBA" id="ARBA00022840"/>
    </source>
</evidence>
<evidence type="ECO:0000256" key="4">
    <source>
        <dbReference type="ARBA" id="ARBA00022701"/>
    </source>
</evidence>
<keyword evidence="6" id="KW-0547">Nucleotide-binding</keyword>
<dbReference type="GO" id="GO:0005524">
    <property type="term" value="F:ATP binding"/>
    <property type="evidence" value="ECO:0007669"/>
    <property type="project" value="UniProtKB-KW"/>
</dbReference>
<dbReference type="Pfam" id="PF18199">
    <property type="entry name" value="Dynein_C"/>
    <property type="match status" value="2"/>
</dbReference>
<dbReference type="EMBL" id="KB741131">
    <property type="protein sequence ID" value="ENN73765.1"/>
    <property type="molecule type" value="Genomic_DNA"/>
</dbReference>
<feature type="domain" description="AAA+ ATPase" evidence="14">
    <location>
        <begin position="1765"/>
        <end position="1913"/>
    </location>
</feature>
<dbReference type="InterPro" id="IPR042222">
    <property type="entry name" value="Dynein_2_N"/>
</dbReference>
<keyword evidence="10" id="KW-0969">Cilium</keyword>
<keyword evidence="9" id="KW-0175">Coiled coil</keyword>
<dbReference type="GO" id="GO:0045505">
    <property type="term" value="F:dynein intermediate chain binding"/>
    <property type="evidence" value="ECO:0007669"/>
    <property type="project" value="InterPro"/>
</dbReference>
<dbReference type="Pfam" id="PF12780">
    <property type="entry name" value="AAA_8"/>
    <property type="match status" value="3"/>
</dbReference>
<dbReference type="InterPro" id="IPR035706">
    <property type="entry name" value="AAA_9"/>
</dbReference>
<dbReference type="Gene3D" id="3.10.490.20">
    <property type="match status" value="2"/>
</dbReference>
<keyword evidence="12" id="KW-0206">Cytoskeleton</keyword>
<dbReference type="FunFam" id="3.10.490.20:FF:000001">
    <property type="entry name" value="dynein heavy chain 7, axonemal"/>
    <property type="match status" value="1"/>
</dbReference>
<dbReference type="FunFam" id="1.10.8.1220:FF:000001">
    <property type="entry name" value="Dynein axonemal heavy chain 5"/>
    <property type="match status" value="2"/>
</dbReference>
<dbReference type="Pfam" id="PF08393">
    <property type="entry name" value="DHC_N2"/>
    <property type="match status" value="1"/>
</dbReference>
<dbReference type="Gene3D" id="1.20.920.20">
    <property type="match status" value="3"/>
</dbReference>
<dbReference type="Pfam" id="PF18198">
    <property type="entry name" value="AAA_lid_11"/>
    <property type="match status" value="1"/>
</dbReference>
<evidence type="ECO:0000256" key="5">
    <source>
        <dbReference type="ARBA" id="ARBA00022737"/>
    </source>
</evidence>
<dbReference type="GO" id="GO:0005930">
    <property type="term" value="C:axoneme"/>
    <property type="evidence" value="ECO:0007669"/>
    <property type="project" value="UniProtKB-SubCell"/>
</dbReference>
<dbReference type="FunFam" id="1.20.920.20:FF:000006">
    <property type="entry name" value="Dynein, axonemal, heavy chain 6"/>
    <property type="match status" value="1"/>
</dbReference>
<dbReference type="Pfam" id="PF17852">
    <property type="entry name" value="Dynein_AAA_lid"/>
    <property type="match status" value="1"/>
</dbReference>
<organism evidence="15">
    <name type="scientific">Dendroctonus ponderosae</name>
    <name type="common">Mountain pine beetle</name>
    <dbReference type="NCBI Taxonomy" id="77166"/>
    <lineage>
        <taxon>Eukaryota</taxon>
        <taxon>Metazoa</taxon>
        <taxon>Ecdysozoa</taxon>
        <taxon>Arthropoda</taxon>
        <taxon>Hexapoda</taxon>
        <taxon>Insecta</taxon>
        <taxon>Pterygota</taxon>
        <taxon>Neoptera</taxon>
        <taxon>Endopterygota</taxon>
        <taxon>Coleoptera</taxon>
        <taxon>Polyphaga</taxon>
        <taxon>Cucujiformia</taxon>
        <taxon>Curculionidae</taxon>
        <taxon>Scolytinae</taxon>
        <taxon>Dendroctonus</taxon>
    </lineage>
</organism>
<dbReference type="FunFam" id="3.40.50.300:FF:002141">
    <property type="entry name" value="Dynein heavy chain"/>
    <property type="match status" value="1"/>
</dbReference>
<evidence type="ECO:0000256" key="3">
    <source>
        <dbReference type="ARBA" id="ARBA00022490"/>
    </source>
</evidence>
<feature type="non-terminal residue" evidence="15">
    <location>
        <position position="1"/>
    </location>
</feature>
<reference evidence="15" key="1">
    <citation type="journal article" date="2013" name="Genome Biol.">
        <title>Draft genome of the mountain pine beetle, Dendroctonus ponderosae Hopkins, a major forest pest.</title>
        <authorList>
            <person name="Keeling C.I."/>
            <person name="Yuen M.M."/>
            <person name="Liao N.Y."/>
            <person name="Docking T.R."/>
            <person name="Chan S.K."/>
            <person name="Taylor G.A."/>
            <person name="Palmquist D.L."/>
            <person name="Jackman S.D."/>
            <person name="Nguyen A."/>
            <person name="Li M."/>
            <person name="Henderson H."/>
            <person name="Janes J.K."/>
            <person name="Zhao Y."/>
            <person name="Pandoh P."/>
            <person name="Moore R."/>
            <person name="Sperling F.A."/>
            <person name="Huber D.P."/>
            <person name="Birol I."/>
            <person name="Jones S.J."/>
            <person name="Bohlmann J."/>
        </authorList>
    </citation>
    <scope>NUCLEOTIDE SEQUENCE</scope>
</reference>
<dbReference type="Gene3D" id="1.20.58.1120">
    <property type="match status" value="1"/>
</dbReference>
<accession>N6TWT9</accession>
<dbReference type="FunFam" id="1.20.920.20:FF:000001">
    <property type="entry name" value="dynein heavy chain 2, axonemal"/>
    <property type="match status" value="1"/>
</dbReference>
<dbReference type="InterPro" id="IPR041228">
    <property type="entry name" value="Dynein_C"/>
</dbReference>
<evidence type="ECO:0000256" key="13">
    <source>
        <dbReference type="ARBA" id="ARBA00023273"/>
    </source>
</evidence>
<dbReference type="Gene3D" id="1.10.8.720">
    <property type="entry name" value="Region D6 of dynein motor"/>
    <property type="match status" value="1"/>
</dbReference>
<evidence type="ECO:0000259" key="14">
    <source>
        <dbReference type="SMART" id="SM00382"/>
    </source>
</evidence>